<sequence length="315" mass="36573">MDEINRKCKNAIDHQNTFFLSYIPGLDILISRENPLYIEEIFPKYKYMNLLQYSVAAKKPKSLKFLLNFALKECKNMTVKKLIMPTQTPPRDMNLIALAIEFQSNSCLEVLANFILSKCKDEKFDFDIEDQFGETPLIKAIRDKNNEAVLILINQCHADIMHRANEEKSTLRPLLPILIFFLNYTNIHEMESLWSKINEKSRLDAIDKLNKLKFDENFHIVDENNDDAIGKKLKDILEKKNLNYAFEFYIGQPNFKGEESIPVVVDLSRSSPQRNEEVSLRACIICGTNNDITCCNYCQNCFCQEHFVCHNCTTS</sequence>
<proteinExistence type="predicted"/>
<reference evidence="1 2" key="1">
    <citation type="submission" date="2024-04" db="EMBL/GenBank/DDBJ databases">
        <title>Tritrichomonas musculus Genome.</title>
        <authorList>
            <person name="Alves-Ferreira E."/>
            <person name="Grigg M."/>
            <person name="Lorenzi H."/>
            <person name="Galac M."/>
        </authorList>
    </citation>
    <scope>NUCLEOTIDE SEQUENCE [LARGE SCALE GENOMIC DNA]</scope>
    <source>
        <strain evidence="1 2">EAF2021</strain>
    </source>
</reference>
<dbReference type="Proteomes" id="UP001470230">
    <property type="component" value="Unassembled WGS sequence"/>
</dbReference>
<comment type="caution">
    <text evidence="1">The sequence shown here is derived from an EMBL/GenBank/DDBJ whole genome shotgun (WGS) entry which is preliminary data.</text>
</comment>
<evidence type="ECO:0000313" key="1">
    <source>
        <dbReference type="EMBL" id="KAK8863611.1"/>
    </source>
</evidence>
<gene>
    <name evidence="1" type="ORF">M9Y10_011299</name>
</gene>
<dbReference type="Gene3D" id="1.25.40.20">
    <property type="entry name" value="Ankyrin repeat-containing domain"/>
    <property type="match status" value="1"/>
</dbReference>
<organism evidence="1 2">
    <name type="scientific">Tritrichomonas musculus</name>
    <dbReference type="NCBI Taxonomy" id="1915356"/>
    <lineage>
        <taxon>Eukaryota</taxon>
        <taxon>Metamonada</taxon>
        <taxon>Parabasalia</taxon>
        <taxon>Tritrichomonadida</taxon>
        <taxon>Tritrichomonadidae</taxon>
        <taxon>Tritrichomonas</taxon>
    </lineage>
</organism>
<protein>
    <recommendedName>
        <fullName evidence="3">Ankyrin repeat protein</fullName>
    </recommendedName>
</protein>
<accession>A0ABR2IJ89</accession>
<keyword evidence="2" id="KW-1185">Reference proteome</keyword>
<evidence type="ECO:0008006" key="3">
    <source>
        <dbReference type="Google" id="ProtNLM"/>
    </source>
</evidence>
<dbReference type="InterPro" id="IPR036770">
    <property type="entry name" value="Ankyrin_rpt-contain_sf"/>
</dbReference>
<dbReference type="SUPFAM" id="SSF48403">
    <property type="entry name" value="Ankyrin repeat"/>
    <property type="match status" value="1"/>
</dbReference>
<evidence type="ECO:0000313" key="2">
    <source>
        <dbReference type="Proteomes" id="UP001470230"/>
    </source>
</evidence>
<dbReference type="EMBL" id="JAPFFF010000017">
    <property type="protein sequence ID" value="KAK8863611.1"/>
    <property type="molecule type" value="Genomic_DNA"/>
</dbReference>
<name>A0ABR2IJ89_9EUKA</name>